<feature type="compositionally biased region" description="Basic and acidic residues" evidence="3">
    <location>
        <begin position="914"/>
        <end position="923"/>
    </location>
</feature>
<evidence type="ECO:0000313" key="5">
    <source>
        <dbReference type="EMBL" id="THH06902.1"/>
    </source>
</evidence>
<dbReference type="GO" id="GO:0016020">
    <property type="term" value="C:membrane"/>
    <property type="evidence" value="ECO:0007669"/>
    <property type="project" value="UniProtKB-SubCell"/>
</dbReference>
<comment type="caution">
    <text evidence="5">The sequence shown here is derived from an EMBL/GenBank/DDBJ whole genome shotgun (WGS) entry which is preliminary data.</text>
</comment>
<evidence type="ECO:0000313" key="6">
    <source>
        <dbReference type="Proteomes" id="UP000310158"/>
    </source>
</evidence>
<evidence type="ECO:0000256" key="1">
    <source>
        <dbReference type="ARBA" id="ARBA00004141"/>
    </source>
</evidence>
<keyword evidence="4" id="KW-1133">Transmembrane helix</keyword>
<dbReference type="InterPro" id="IPR036259">
    <property type="entry name" value="MFS_trans_sf"/>
</dbReference>
<feature type="region of interest" description="Disordered" evidence="3">
    <location>
        <begin position="911"/>
        <end position="933"/>
    </location>
</feature>
<comment type="subcellular location">
    <subcellularLocation>
        <location evidence="1">Membrane</location>
        <topology evidence="1">Multi-pass membrane protein</topology>
    </subcellularLocation>
</comment>
<dbReference type="InterPro" id="IPR011701">
    <property type="entry name" value="MFS"/>
</dbReference>
<feature type="transmembrane region" description="Helical" evidence="4">
    <location>
        <begin position="1646"/>
        <end position="1668"/>
    </location>
</feature>
<reference evidence="5 6" key="1">
    <citation type="submission" date="2019-02" db="EMBL/GenBank/DDBJ databases">
        <title>Genome sequencing of the rare red list fungi Bondarzewia mesenterica.</title>
        <authorList>
            <person name="Buettner E."/>
            <person name="Kellner H."/>
        </authorList>
    </citation>
    <scope>NUCLEOTIDE SEQUENCE [LARGE SCALE GENOMIC DNA]</scope>
    <source>
        <strain evidence="5 6">DSM 108281</strain>
    </source>
</reference>
<dbReference type="PANTHER" id="PTHR11360">
    <property type="entry name" value="MONOCARBOXYLATE TRANSPORTER"/>
    <property type="match status" value="1"/>
</dbReference>
<gene>
    <name evidence="5" type="ORF">EW146_g9475</name>
</gene>
<organism evidence="5 6">
    <name type="scientific">Bondarzewia mesenterica</name>
    <dbReference type="NCBI Taxonomy" id="1095465"/>
    <lineage>
        <taxon>Eukaryota</taxon>
        <taxon>Fungi</taxon>
        <taxon>Dikarya</taxon>
        <taxon>Basidiomycota</taxon>
        <taxon>Agaricomycotina</taxon>
        <taxon>Agaricomycetes</taxon>
        <taxon>Russulales</taxon>
        <taxon>Bondarzewiaceae</taxon>
        <taxon>Bondarzewia</taxon>
    </lineage>
</organism>
<evidence type="ECO:0000256" key="4">
    <source>
        <dbReference type="SAM" id="Phobius"/>
    </source>
</evidence>
<keyword evidence="4" id="KW-0472">Membrane</keyword>
<dbReference type="EMBL" id="SGPL01000829">
    <property type="protein sequence ID" value="THH06902.1"/>
    <property type="molecule type" value="Genomic_DNA"/>
</dbReference>
<dbReference type="InterPro" id="IPR050327">
    <property type="entry name" value="Proton-linked_MCT"/>
</dbReference>
<feature type="transmembrane region" description="Helical" evidence="4">
    <location>
        <begin position="1822"/>
        <end position="1840"/>
    </location>
</feature>
<dbReference type="SUPFAM" id="SSF103473">
    <property type="entry name" value="MFS general substrate transporter"/>
    <property type="match status" value="1"/>
</dbReference>
<name>A0A4S4L5Z3_9AGAM</name>
<feature type="compositionally biased region" description="Basic and acidic residues" evidence="3">
    <location>
        <begin position="1563"/>
        <end position="1572"/>
    </location>
</feature>
<evidence type="ECO:0000256" key="3">
    <source>
        <dbReference type="SAM" id="MobiDB-lite"/>
    </source>
</evidence>
<sequence>MDRYSRHLNRLHDLEVDSDLDTEELDTGGSTRGSMSQLADETEVLERVIGLSEGEEDRSEQNIGGNWDNDEQRDSVEVLDGSTTRTNLWGRVDRLCPSCLHWIDHGKAKKSDHALQVHMRFDRCRKNIQQDKQAHEMADAEQAVAELRRIARQSTTEPICISVQDSPESRSTENVLTITTTGCPSIPLRWPSGSFFDTYPWQLHGYSLKSLGYHLCAVERQGTEFRVRSDNCVGVQKNSLPCMHCQQVTSTIAQLEERAKYAAPQTQYQYLTHCQLRDLLTVKNEQLDAYRLNSLNVVRKASASLRCLDDYRRFVMGVATYDVRRVRQLVAVAVSQGMGIKRIIERLKESADRVYAARQYDQQDFDMALLMLRVGGQKLLYATAHHFGLPALTTLRSRMDPIQFTLSIAAPKASEIDANIDASFSPRFQNQTAGKFGHSLNIDESSLNEQAVYVREVNKIGGLCREHASDFDLMITDLQSIQAIADAVSQPGLQTCHLGKEATVAGIAPFWYDSYDVRPILMSPTCKSETAKSCAQYIQLILTRWKESPHGEQLHGPIWSVASDGDATRRAAFYDLLMRKEQDQMTELGEIVMRLPGLNRFTGDNDVTMDFDPKHIFKRICTLIRSLEGIMISRTSLNRNAIAQYLERSGLTKEAVETLIDPGDPQNIPVAVRLMQAIIDASRAVHSADLDPSDRRVHMAMTLLAELFESLLKPFVDVTLSLSEQIACLSKYAHLCFVFFRGHGTSFMANQLYADSQSMVKNVIFCISKQQLLDPLQRLFLCQVGDDHLELLFGKVQMLGGHHPNVNISELKQHLEAILDILAIYGRNRGWDNGHRRLKLIDAEGIDHTNPASWIGNVVVGNINIQRSWAEGRSRAQTILGNIGFPFDFDTVLAQPGVDFLRPLGSNKYPGVSAEKDRSRDDGGNGDAIPISAHDSQAALKDGLEGNLEDKVADMMDIDESIPPLRIDAEAIDAYQQAPLAPNSDWILDGAKHHHKTTAIHIVFSSESLQKSTDRLRRVRSYTKCIKAPYDLDSQEITGPDSFHLGDIVGTLVRSADGLISLAILQVSALEQKGKRVSWVSAMVPTLSLRNSLAPEGLADEGAASSEVNWLWNGDFVDFQPISARASSASKAAARQPINEATTILRKSLIVSIPSHFTQVICPTILPIDQLPQLCPLRTADPSFSHTWSLPQSTMVILTGLLDQQITSKETLNLLPCIGLSGKFPYTGTGTTALNPAPHAFVGSGATQIASGSSQRHGHLENAECYQCGKAVPSGVQRRAHVGEHILRAMRSQAEGNLREPVRHFQFSITNFKLFICHIWQVGAAMPCGFCGRSTDNGRCTILLKKSNRTFTVISTCSTAHTFLYGPACKFSQSTPSTNIPIVCVLCHPKPGSAAQPAVWKYNMLQHLRDHHPGHIPSDSGPGLLQVPADFIQRITITLEEERKIGIPLENIPPTLFSALTAPTHSAQAETNEENTAVGADSPSDSETLIALIYPYFVVSEKFSTDIYFRISHFRRLTRQKRVLPSPQRVPGSSSIPVSYGLGFQFRTPLATSARKPQGADNEVGKDGQRDVRSEYRLDDPRRYLRHQLRRSAGLDPPNFFFLIAMGLPAGKLLDMGYFRQVTLAGSILYVFSLFMVSIAHPARYYQIFLSQGLGMGIGSGLLYVPAMAVQAHHWKDRRALAMGIVITGSSVGGIIFPIMLNQLFQSSAGFKWGVRASAFVVLSLLVPANILMSANPPPGERPKPNMRQILTDVPYMLSTLGVFCMNWGAYFPYFYLQLFAILHGVDSVVAFYTVMIILSAASIPGRVLLNVFADRLGAFNALIPSCFACGALLLALFGIKSVASTMIFAILYGFASGAFLSLLSPTIATLSKDTSEIGYRYSVRSLTVVFTLIICIAGLLPEYASGWLFFVTSFGALTGTPIDGALLGETFPWYKAIVFSA</sequence>
<protein>
    <submittedName>
        <fullName evidence="5">Uncharacterized protein</fullName>
    </submittedName>
</protein>
<dbReference type="OrthoDB" id="2659442at2759"/>
<feature type="non-terminal residue" evidence="5">
    <location>
        <position position="1942"/>
    </location>
</feature>
<feature type="transmembrane region" description="Helical" evidence="4">
    <location>
        <begin position="1789"/>
        <end position="1810"/>
    </location>
</feature>
<proteinExistence type="inferred from homology"/>
<comment type="similarity">
    <text evidence="2">Belongs to the major facilitator superfamily. Monocarboxylate porter (TC 2.A.1.13) family.</text>
</comment>
<keyword evidence="6" id="KW-1185">Reference proteome</keyword>
<dbReference type="Pfam" id="PF07690">
    <property type="entry name" value="MFS_1"/>
    <property type="match status" value="1"/>
</dbReference>
<feature type="transmembrane region" description="Helical" evidence="4">
    <location>
        <begin position="1713"/>
        <end position="1733"/>
    </location>
</feature>
<feature type="transmembrane region" description="Helical" evidence="4">
    <location>
        <begin position="1680"/>
        <end position="1701"/>
    </location>
</feature>
<dbReference type="PANTHER" id="PTHR11360:SF284">
    <property type="entry name" value="EG:103B4.3 PROTEIN-RELATED"/>
    <property type="match status" value="1"/>
</dbReference>
<feature type="transmembrane region" description="Helical" evidence="4">
    <location>
        <begin position="1882"/>
        <end position="1901"/>
    </location>
</feature>
<accession>A0A4S4L5Z3</accession>
<feature type="transmembrane region" description="Helical" evidence="4">
    <location>
        <begin position="1622"/>
        <end position="1640"/>
    </location>
</feature>
<feature type="region of interest" description="Disordered" evidence="3">
    <location>
        <begin position="1552"/>
        <end position="1572"/>
    </location>
</feature>
<feature type="transmembrane region" description="Helical" evidence="4">
    <location>
        <begin position="1754"/>
        <end position="1777"/>
    </location>
</feature>
<keyword evidence="4" id="KW-0812">Transmembrane</keyword>
<dbReference type="GO" id="GO:0022857">
    <property type="term" value="F:transmembrane transporter activity"/>
    <property type="evidence" value="ECO:0007669"/>
    <property type="project" value="InterPro"/>
</dbReference>
<feature type="transmembrane region" description="Helical" evidence="4">
    <location>
        <begin position="1846"/>
        <end position="1870"/>
    </location>
</feature>
<evidence type="ECO:0000256" key="2">
    <source>
        <dbReference type="ARBA" id="ARBA00006727"/>
    </source>
</evidence>
<feature type="region of interest" description="Disordered" evidence="3">
    <location>
        <begin position="51"/>
        <end position="72"/>
    </location>
</feature>
<dbReference type="Gene3D" id="1.20.1250.20">
    <property type="entry name" value="MFS general substrate transporter like domains"/>
    <property type="match status" value="1"/>
</dbReference>
<dbReference type="Proteomes" id="UP000310158">
    <property type="component" value="Unassembled WGS sequence"/>
</dbReference>